<reference evidence="11" key="2">
    <citation type="submission" date="2023-06" db="EMBL/GenBank/DDBJ databases">
        <authorList>
            <consortium name="Lawrence Berkeley National Laboratory"/>
            <person name="Haridas S."/>
            <person name="Hensen N."/>
            <person name="Bonometti L."/>
            <person name="Westerberg I."/>
            <person name="Brannstrom I.O."/>
            <person name="Guillou S."/>
            <person name="Cros-Aarteil S."/>
            <person name="Calhoun S."/>
            <person name="Kuo A."/>
            <person name="Mondo S."/>
            <person name="Pangilinan J."/>
            <person name="Riley R."/>
            <person name="Labutti K."/>
            <person name="Andreopoulos B."/>
            <person name="Lipzen A."/>
            <person name="Chen C."/>
            <person name="Yanf M."/>
            <person name="Daum C."/>
            <person name="Ng V."/>
            <person name="Clum A."/>
            <person name="Steindorff A."/>
            <person name="Ohm R."/>
            <person name="Martin F."/>
            <person name="Silar P."/>
            <person name="Natvig D."/>
            <person name="Lalanne C."/>
            <person name="Gautier V."/>
            <person name="Ament-Velasquez S.L."/>
            <person name="Kruys A."/>
            <person name="Hutchinson M.I."/>
            <person name="Powell A.J."/>
            <person name="Barry K."/>
            <person name="Miller A.N."/>
            <person name="Grigoriev I.V."/>
            <person name="Debuchy R."/>
            <person name="Gladieux P."/>
            <person name="Thoren M.H."/>
            <person name="Johannesson H."/>
        </authorList>
    </citation>
    <scope>NUCLEOTIDE SEQUENCE</scope>
    <source>
        <strain evidence="11">SMH4131-1</strain>
    </source>
</reference>
<evidence type="ECO:0000256" key="2">
    <source>
        <dbReference type="ARBA" id="ARBA00004370"/>
    </source>
</evidence>
<dbReference type="PANTHER" id="PTHR19370:SF189">
    <property type="entry name" value="CYTOCHROME C MITOCHONDRIAL IMPORT FACTOR CYC2"/>
    <property type="match status" value="1"/>
</dbReference>
<evidence type="ECO:0000256" key="6">
    <source>
        <dbReference type="ARBA" id="ARBA00023002"/>
    </source>
</evidence>
<proteinExistence type="inferred from homology"/>
<dbReference type="PANTHER" id="PTHR19370">
    <property type="entry name" value="NADH-CYTOCHROME B5 REDUCTASE"/>
    <property type="match status" value="1"/>
</dbReference>
<evidence type="ECO:0000256" key="9">
    <source>
        <dbReference type="SAM" id="MobiDB-lite"/>
    </source>
</evidence>
<keyword evidence="4 8" id="KW-0285">Flavoprotein</keyword>
<feature type="region of interest" description="Disordered" evidence="9">
    <location>
        <begin position="16"/>
        <end position="111"/>
    </location>
</feature>
<evidence type="ECO:0000256" key="5">
    <source>
        <dbReference type="ARBA" id="ARBA00022827"/>
    </source>
</evidence>
<feature type="compositionally biased region" description="Polar residues" evidence="9">
    <location>
        <begin position="67"/>
        <end position="76"/>
    </location>
</feature>
<evidence type="ECO:0000256" key="8">
    <source>
        <dbReference type="PIRSR" id="PIRSR601834-1"/>
    </source>
</evidence>
<dbReference type="InterPro" id="IPR039261">
    <property type="entry name" value="FNR_nucleotide-bd"/>
</dbReference>
<evidence type="ECO:0000256" key="7">
    <source>
        <dbReference type="ARBA" id="ARBA00023136"/>
    </source>
</evidence>
<feature type="binding site" evidence="8">
    <location>
        <position position="260"/>
    </location>
    <ligand>
        <name>FAD</name>
        <dbReference type="ChEBI" id="CHEBI:57692"/>
    </ligand>
</feature>
<name>A0AAE0MEA1_9PEZI</name>
<comment type="subcellular location">
    <subcellularLocation>
        <location evidence="2">Membrane</location>
    </subcellularLocation>
</comment>
<comment type="similarity">
    <text evidence="3">Belongs to the flavoprotein pyridine nucleotide cytochrome reductase family.</text>
</comment>
<feature type="compositionally biased region" description="Low complexity" evidence="9">
    <location>
        <begin position="77"/>
        <end position="96"/>
    </location>
</feature>
<evidence type="ECO:0000256" key="1">
    <source>
        <dbReference type="ARBA" id="ARBA00001974"/>
    </source>
</evidence>
<evidence type="ECO:0000259" key="10">
    <source>
        <dbReference type="PROSITE" id="PS51384"/>
    </source>
</evidence>
<dbReference type="InterPro" id="IPR017927">
    <property type="entry name" value="FAD-bd_FR_type"/>
</dbReference>
<dbReference type="InterPro" id="IPR008333">
    <property type="entry name" value="Cbr1-like_FAD-bd_dom"/>
</dbReference>
<sequence>MTCLCHISRIRAPASTLRPSNRRLQHVSRAASTFTSTSHSSSSPAFTHLKSPNSPHSSKWPRRTHRSSAFTSTRQLSTTPSKSTNSNTSSSTSNNKSNKDDPKKSHRKHWTRRWPAKTSLLLLLTICALPTVSEALRTGDSNCTINPLQNYLVGRPLNPTTFVPFTITAREQVSPTSFILTVRPLHARDAPFFFLPDLHANKPILTRAWEHGLWSVEIKQPQLQVARDYTPLPPLHNEAQNDLETGVLRFLVRKLDGGEVSTYLSRLSVGDKIELRGPHLGFDLRARVGESEKDVVFLAGGTGIAPALQAARVLLGDGNDGTGKRSRVSILWANRHRADCEGPGGIISLLAEERQRHGDRLRYACTVDEEGTFINTGAIVKQTGMSSSLPSSSPGRWSWVPFSGNKTPPPPSTASDLLPATAAGEDTCAYHSAKRLITMPARDTPGEKGCTCAEQQQQHWGKNLLMVSGPDGFIATFAGAKVWGAGEELQGPVGGVVGTLRKQNPRFWADWLVLKL</sequence>
<evidence type="ECO:0000256" key="4">
    <source>
        <dbReference type="ARBA" id="ARBA00022630"/>
    </source>
</evidence>
<dbReference type="PROSITE" id="PS51384">
    <property type="entry name" value="FAD_FR"/>
    <property type="match status" value="1"/>
</dbReference>
<protein>
    <recommendedName>
        <fullName evidence="10">FAD-binding FR-type domain-containing protein</fullName>
    </recommendedName>
</protein>
<gene>
    <name evidence="11" type="ORF">B0T19DRAFT_423070</name>
</gene>
<dbReference type="SUPFAM" id="SSF63380">
    <property type="entry name" value="Riboflavin synthase domain-like"/>
    <property type="match status" value="1"/>
</dbReference>
<dbReference type="GO" id="GO:0005739">
    <property type="term" value="C:mitochondrion"/>
    <property type="evidence" value="ECO:0007669"/>
    <property type="project" value="TreeGrafter"/>
</dbReference>
<feature type="binding site" evidence="8">
    <location>
        <position position="261"/>
    </location>
    <ligand>
        <name>FAD</name>
        <dbReference type="ChEBI" id="CHEBI:57692"/>
    </ligand>
</feature>
<comment type="cofactor">
    <cofactor evidence="1 8">
        <name>FAD</name>
        <dbReference type="ChEBI" id="CHEBI:57692"/>
    </cofactor>
</comment>
<dbReference type="GO" id="GO:0016491">
    <property type="term" value="F:oxidoreductase activity"/>
    <property type="evidence" value="ECO:0007669"/>
    <property type="project" value="UniProtKB-KW"/>
</dbReference>
<dbReference type="PRINTS" id="PR00406">
    <property type="entry name" value="CYTB5RDTASE"/>
</dbReference>
<reference evidence="11" key="1">
    <citation type="journal article" date="2023" name="Mol. Phylogenet. Evol.">
        <title>Genome-scale phylogeny and comparative genomics of the fungal order Sordariales.</title>
        <authorList>
            <person name="Hensen N."/>
            <person name="Bonometti L."/>
            <person name="Westerberg I."/>
            <person name="Brannstrom I.O."/>
            <person name="Guillou S."/>
            <person name="Cros-Aarteil S."/>
            <person name="Calhoun S."/>
            <person name="Haridas S."/>
            <person name="Kuo A."/>
            <person name="Mondo S."/>
            <person name="Pangilinan J."/>
            <person name="Riley R."/>
            <person name="LaButti K."/>
            <person name="Andreopoulos B."/>
            <person name="Lipzen A."/>
            <person name="Chen C."/>
            <person name="Yan M."/>
            <person name="Daum C."/>
            <person name="Ng V."/>
            <person name="Clum A."/>
            <person name="Steindorff A."/>
            <person name="Ohm R.A."/>
            <person name="Martin F."/>
            <person name="Silar P."/>
            <person name="Natvig D.O."/>
            <person name="Lalanne C."/>
            <person name="Gautier V."/>
            <person name="Ament-Velasquez S.L."/>
            <person name="Kruys A."/>
            <person name="Hutchinson M.I."/>
            <person name="Powell A.J."/>
            <person name="Barry K."/>
            <person name="Miller A.N."/>
            <person name="Grigoriev I.V."/>
            <person name="Debuchy R."/>
            <person name="Gladieux P."/>
            <person name="Hiltunen Thoren M."/>
            <person name="Johannesson H."/>
        </authorList>
    </citation>
    <scope>NUCLEOTIDE SEQUENCE</scope>
    <source>
        <strain evidence="11">SMH4131-1</strain>
    </source>
</reference>
<dbReference type="InterPro" id="IPR017938">
    <property type="entry name" value="Riboflavin_synthase-like_b-brl"/>
</dbReference>
<dbReference type="GO" id="GO:0016020">
    <property type="term" value="C:membrane"/>
    <property type="evidence" value="ECO:0007669"/>
    <property type="project" value="UniProtKB-SubCell"/>
</dbReference>
<keyword evidence="7" id="KW-0472">Membrane</keyword>
<dbReference type="SUPFAM" id="SSF52343">
    <property type="entry name" value="Ferredoxin reductase-like, C-terminal NADP-linked domain"/>
    <property type="match status" value="1"/>
</dbReference>
<dbReference type="Gene3D" id="2.40.30.10">
    <property type="entry name" value="Translation factors"/>
    <property type="match status" value="1"/>
</dbReference>
<dbReference type="Gene3D" id="3.40.50.80">
    <property type="entry name" value="Nucleotide-binding domain of ferredoxin-NADP reductase (FNR) module"/>
    <property type="match status" value="1"/>
</dbReference>
<keyword evidence="5 8" id="KW-0274">FAD</keyword>
<evidence type="ECO:0000256" key="3">
    <source>
        <dbReference type="ARBA" id="ARBA00006105"/>
    </source>
</evidence>
<feature type="binding site" evidence="8">
    <location>
        <position position="229"/>
    </location>
    <ligand>
        <name>FAD</name>
        <dbReference type="ChEBI" id="CHEBI:57692"/>
    </ligand>
</feature>
<dbReference type="InterPro" id="IPR001834">
    <property type="entry name" value="CBR-like"/>
</dbReference>
<organism evidence="11 12">
    <name type="scientific">Cercophora scortea</name>
    <dbReference type="NCBI Taxonomy" id="314031"/>
    <lineage>
        <taxon>Eukaryota</taxon>
        <taxon>Fungi</taxon>
        <taxon>Dikarya</taxon>
        <taxon>Ascomycota</taxon>
        <taxon>Pezizomycotina</taxon>
        <taxon>Sordariomycetes</taxon>
        <taxon>Sordariomycetidae</taxon>
        <taxon>Sordariales</taxon>
        <taxon>Lasiosphaeriaceae</taxon>
        <taxon>Cercophora</taxon>
    </lineage>
</organism>
<accession>A0AAE0MEA1</accession>
<dbReference type="AlphaFoldDB" id="A0AAE0MEA1"/>
<evidence type="ECO:0000313" key="11">
    <source>
        <dbReference type="EMBL" id="KAK3327889.1"/>
    </source>
</evidence>
<dbReference type="EMBL" id="JAUEPO010000003">
    <property type="protein sequence ID" value="KAK3327889.1"/>
    <property type="molecule type" value="Genomic_DNA"/>
</dbReference>
<keyword evidence="12" id="KW-1185">Reference proteome</keyword>
<dbReference type="Proteomes" id="UP001286456">
    <property type="component" value="Unassembled WGS sequence"/>
</dbReference>
<evidence type="ECO:0000313" key="12">
    <source>
        <dbReference type="Proteomes" id="UP001286456"/>
    </source>
</evidence>
<feature type="binding site" evidence="8">
    <location>
        <position position="227"/>
    </location>
    <ligand>
        <name>FAD</name>
        <dbReference type="ChEBI" id="CHEBI:57692"/>
    </ligand>
</feature>
<keyword evidence="6" id="KW-0560">Oxidoreductase</keyword>
<dbReference type="Pfam" id="PF00970">
    <property type="entry name" value="FAD_binding_6"/>
    <property type="match status" value="1"/>
</dbReference>
<dbReference type="CDD" id="cd06183">
    <property type="entry name" value="cyt_b5_reduct_like"/>
    <property type="match status" value="1"/>
</dbReference>
<feature type="compositionally biased region" description="Low complexity" evidence="9">
    <location>
        <begin position="28"/>
        <end position="48"/>
    </location>
</feature>
<comment type="caution">
    <text evidence="11">The sequence shown here is derived from an EMBL/GenBank/DDBJ whole genome shotgun (WGS) entry which is preliminary data.</text>
</comment>
<feature type="domain" description="FAD-binding FR-type" evidence="10">
    <location>
        <begin position="160"/>
        <end position="285"/>
    </location>
</feature>
<feature type="binding site" evidence="8">
    <location>
        <position position="251"/>
    </location>
    <ligand>
        <name>FAD</name>
        <dbReference type="ChEBI" id="CHEBI:57692"/>
    </ligand>
</feature>